<sequence>MQPSMELLEVQARSVEISTLVLIGHLVDNFKESFETSYVQLSKPDHPAKLGLYSWMKFQQKQSVPGRLHRLRISSKSQQNDVELPGKVGCKDGASLCESDGYDIQHGRPYVSNESNVYGGC</sequence>
<dbReference type="AlphaFoldDB" id="A0A8X8WAU8"/>
<reference evidence="1" key="2">
    <citation type="submission" date="2020-08" db="EMBL/GenBank/DDBJ databases">
        <title>Plant Genome Project.</title>
        <authorList>
            <person name="Zhang R.-G."/>
        </authorList>
    </citation>
    <scope>NUCLEOTIDE SEQUENCE</scope>
    <source>
        <strain evidence="1">Huo1</strain>
        <tissue evidence="1">Leaf</tissue>
    </source>
</reference>
<keyword evidence="2" id="KW-1185">Reference proteome</keyword>
<dbReference type="Proteomes" id="UP000298416">
    <property type="component" value="Unassembled WGS sequence"/>
</dbReference>
<comment type="caution">
    <text evidence="1">The sequence shown here is derived from an EMBL/GenBank/DDBJ whole genome shotgun (WGS) entry which is preliminary data.</text>
</comment>
<protein>
    <submittedName>
        <fullName evidence="1">Uncharacterized protein</fullName>
    </submittedName>
</protein>
<organism evidence="1">
    <name type="scientific">Salvia splendens</name>
    <name type="common">Scarlet sage</name>
    <dbReference type="NCBI Taxonomy" id="180675"/>
    <lineage>
        <taxon>Eukaryota</taxon>
        <taxon>Viridiplantae</taxon>
        <taxon>Streptophyta</taxon>
        <taxon>Embryophyta</taxon>
        <taxon>Tracheophyta</taxon>
        <taxon>Spermatophyta</taxon>
        <taxon>Magnoliopsida</taxon>
        <taxon>eudicotyledons</taxon>
        <taxon>Gunneridae</taxon>
        <taxon>Pentapetalae</taxon>
        <taxon>asterids</taxon>
        <taxon>lamiids</taxon>
        <taxon>Lamiales</taxon>
        <taxon>Lamiaceae</taxon>
        <taxon>Nepetoideae</taxon>
        <taxon>Mentheae</taxon>
        <taxon>Salviinae</taxon>
        <taxon>Salvia</taxon>
        <taxon>Salvia subgen. Calosphace</taxon>
        <taxon>core Calosphace</taxon>
    </lineage>
</organism>
<reference evidence="1" key="1">
    <citation type="submission" date="2018-01" db="EMBL/GenBank/DDBJ databases">
        <authorList>
            <person name="Mao J.F."/>
        </authorList>
    </citation>
    <scope>NUCLEOTIDE SEQUENCE</scope>
    <source>
        <strain evidence="1">Huo1</strain>
        <tissue evidence="1">Leaf</tissue>
    </source>
</reference>
<evidence type="ECO:0000313" key="1">
    <source>
        <dbReference type="EMBL" id="KAG6391255.1"/>
    </source>
</evidence>
<evidence type="ECO:0000313" key="2">
    <source>
        <dbReference type="Proteomes" id="UP000298416"/>
    </source>
</evidence>
<dbReference type="EMBL" id="PNBA02000019">
    <property type="protein sequence ID" value="KAG6391255.1"/>
    <property type="molecule type" value="Genomic_DNA"/>
</dbReference>
<accession>A0A8X8WAU8</accession>
<name>A0A8X8WAU8_SALSN</name>
<proteinExistence type="predicted"/>
<gene>
    <name evidence="1" type="ORF">SASPL_149008</name>
</gene>